<evidence type="ECO:0000313" key="6">
    <source>
        <dbReference type="Proteomes" id="UP000419144"/>
    </source>
</evidence>
<dbReference type="SUPFAM" id="SSF53032">
    <property type="entry name" value="tRNA-intron endonuclease catalytic domain-like"/>
    <property type="match status" value="1"/>
</dbReference>
<dbReference type="Proteomes" id="UP000419144">
    <property type="component" value="Unassembled WGS sequence"/>
</dbReference>
<dbReference type="Gene3D" id="3.40.1350.10">
    <property type="match status" value="1"/>
</dbReference>
<dbReference type="InterPro" id="IPR011856">
    <property type="entry name" value="tRNA_endonuc-like_dom_sf"/>
</dbReference>
<name>A0A640KV64_LEITA</name>
<feature type="domain" description="tRNA intron endonuclease catalytic" evidence="4">
    <location>
        <begin position="90"/>
        <end position="165"/>
    </location>
</feature>
<keyword evidence="6" id="KW-1185">Reference proteome</keyword>
<comment type="similarity">
    <text evidence="1">Belongs to the tRNA-intron endonuclease family.</text>
</comment>
<dbReference type="InterPro" id="IPR006677">
    <property type="entry name" value="tRNA_intron_Endonuc_cat-like"/>
</dbReference>
<proteinExistence type="inferred from homology"/>
<evidence type="ECO:0000313" key="5">
    <source>
        <dbReference type="EMBL" id="GET93466.1"/>
    </source>
</evidence>
<dbReference type="EMBL" id="BLBS01000057">
    <property type="protein sequence ID" value="GET93466.1"/>
    <property type="molecule type" value="Genomic_DNA"/>
</dbReference>
<organism evidence="5 6">
    <name type="scientific">Leishmania tarentolae</name>
    <name type="common">Sauroleishmania tarentolae</name>
    <dbReference type="NCBI Taxonomy" id="5689"/>
    <lineage>
        <taxon>Eukaryota</taxon>
        <taxon>Discoba</taxon>
        <taxon>Euglenozoa</taxon>
        <taxon>Kinetoplastea</taxon>
        <taxon>Metakinetoplastina</taxon>
        <taxon>Trypanosomatida</taxon>
        <taxon>Trypanosomatidae</taxon>
        <taxon>Leishmaniinae</taxon>
        <taxon>Leishmania</taxon>
        <taxon>lizard Leishmania</taxon>
    </lineage>
</organism>
<evidence type="ECO:0000256" key="1">
    <source>
        <dbReference type="ARBA" id="ARBA00008078"/>
    </source>
</evidence>
<evidence type="ECO:0000256" key="3">
    <source>
        <dbReference type="ARBA" id="ARBA00034031"/>
    </source>
</evidence>
<dbReference type="EC" id="4.6.1.16" evidence="2"/>
<evidence type="ECO:0000259" key="4">
    <source>
        <dbReference type="Pfam" id="PF01974"/>
    </source>
</evidence>
<comment type="catalytic activity">
    <reaction evidence="3">
        <text>pretRNA = a 3'-half-tRNA molecule with a 5'-OH end + a 5'-half-tRNA molecule with a 2',3'-cyclic phosphate end + an intron with a 2',3'-cyclic phosphate and a 5'-hydroxyl terminus.</text>
        <dbReference type="EC" id="4.6.1.16"/>
    </reaction>
</comment>
<evidence type="ECO:0000256" key="2">
    <source>
        <dbReference type="ARBA" id="ARBA00012573"/>
    </source>
</evidence>
<dbReference type="AlphaFoldDB" id="A0A640KV64"/>
<sequence length="194" mass="21513">MRTDGTPNAHEGFILVIEGTDGPLFSVAESAAAIAYLSTHYPQCKKRSSGWQLSVEEVSLLQSQLGSTDGVHFAAADTREKFEELRKRYARDCAVYAALTTDHGYKLRHGSQFGANYIGYQDVETHGECLMFTGPLAELEQVRAVRIARSVGKRAMLVTMQQDDNGCSSTVTVTDLMTEFFADLRRPHKACRKE</sequence>
<dbReference type="Pfam" id="PF01974">
    <property type="entry name" value="tRNA_int_endo"/>
    <property type="match status" value="1"/>
</dbReference>
<protein>
    <recommendedName>
        <fullName evidence="2">tRNA-intron lyase</fullName>
        <ecNumber evidence="2">4.6.1.16</ecNumber>
    </recommendedName>
</protein>
<dbReference type="GO" id="GO:0000213">
    <property type="term" value="F:tRNA-intron lyase activity"/>
    <property type="evidence" value="ECO:0007669"/>
    <property type="project" value="UniProtKB-EC"/>
</dbReference>
<dbReference type="InterPro" id="IPR036167">
    <property type="entry name" value="tRNA_intron_Endo_cat-like_sf"/>
</dbReference>
<reference evidence="5" key="1">
    <citation type="submission" date="2019-11" db="EMBL/GenBank/DDBJ databases">
        <title>Leishmania tarentolae CDS.</title>
        <authorList>
            <person name="Goto Y."/>
            <person name="Yamagishi J."/>
        </authorList>
    </citation>
    <scope>NUCLEOTIDE SEQUENCE [LARGE SCALE GENOMIC DNA]</scope>
    <source>
        <strain evidence="5">Parrot Tar II</strain>
    </source>
</reference>
<dbReference type="OrthoDB" id="257112at2759"/>
<dbReference type="VEuPathDB" id="TriTrypDB:LtaPh_3638500"/>
<dbReference type="GO" id="GO:0005634">
    <property type="term" value="C:nucleus"/>
    <property type="evidence" value="ECO:0007669"/>
    <property type="project" value="UniProtKB-ARBA"/>
</dbReference>
<dbReference type="GO" id="GO:0003676">
    <property type="term" value="F:nucleic acid binding"/>
    <property type="evidence" value="ECO:0007669"/>
    <property type="project" value="InterPro"/>
</dbReference>
<comment type="caution">
    <text evidence="5">The sequence shown here is derived from an EMBL/GenBank/DDBJ whole genome shotgun (WGS) entry which is preliminary data.</text>
</comment>
<gene>
    <name evidence="5" type="ORF">LtaPh_3638500</name>
</gene>
<dbReference type="GO" id="GO:0006388">
    <property type="term" value="P:tRNA splicing, via endonucleolytic cleavage and ligation"/>
    <property type="evidence" value="ECO:0007669"/>
    <property type="project" value="InterPro"/>
</dbReference>
<accession>A0A640KV64</accession>